<evidence type="ECO:0000313" key="2">
    <source>
        <dbReference type="EMBL" id="SFL51055.1"/>
    </source>
</evidence>
<keyword evidence="1" id="KW-1133">Transmembrane helix</keyword>
<accession>A0A1I4I9V1</accession>
<organism evidence="2 3">
    <name type="scientific">Halogranum rubrum</name>
    <dbReference type="NCBI Taxonomy" id="553466"/>
    <lineage>
        <taxon>Archaea</taxon>
        <taxon>Methanobacteriati</taxon>
        <taxon>Methanobacteriota</taxon>
        <taxon>Stenosarchaea group</taxon>
        <taxon>Halobacteria</taxon>
        <taxon>Halobacteriales</taxon>
        <taxon>Haloferacaceae</taxon>
    </lineage>
</organism>
<gene>
    <name evidence="2" type="ORF">SAMN04487950_4069</name>
</gene>
<evidence type="ECO:0000256" key="1">
    <source>
        <dbReference type="SAM" id="Phobius"/>
    </source>
</evidence>
<dbReference type="RefSeq" id="WP_089871894.1">
    <property type="nucleotide sequence ID" value="NZ_FOTC01000007.1"/>
</dbReference>
<dbReference type="EMBL" id="FOTC01000007">
    <property type="protein sequence ID" value="SFL51055.1"/>
    <property type="molecule type" value="Genomic_DNA"/>
</dbReference>
<reference evidence="3" key="1">
    <citation type="submission" date="2016-10" db="EMBL/GenBank/DDBJ databases">
        <authorList>
            <person name="Varghese N."/>
            <person name="Submissions S."/>
        </authorList>
    </citation>
    <scope>NUCLEOTIDE SEQUENCE [LARGE SCALE GENOMIC DNA]</scope>
    <source>
        <strain evidence="3">CGMCC 1.7738</strain>
    </source>
</reference>
<proteinExistence type="predicted"/>
<feature type="transmembrane region" description="Helical" evidence="1">
    <location>
        <begin position="12"/>
        <end position="33"/>
    </location>
</feature>
<evidence type="ECO:0000313" key="3">
    <source>
        <dbReference type="Proteomes" id="UP000199607"/>
    </source>
</evidence>
<protein>
    <submittedName>
        <fullName evidence="2">Uncharacterized protein</fullName>
    </submittedName>
</protein>
<keyword evidence="3" id="KW-1185">Reference proteome</keyword>
<keyword evidence="1" id="KW-0812">Transmembrane</keyword>
<keyword evidence="1" id="KW-0472">Membrane</keyword>
<dbReference type="Proteomes" id="UP000199607">
    <property type="component" value="Unassembled WGS sequence"/>
</dbReference>
<name>A0A1I4I9V1_9EURY</name>
<dbReference type="AlphaFoldDB" id="A0A1I4I9V1"/>
<sequence>MASETTGSSLPRAVLTGVAVAVLVFPFLTAFGILGSLTWWAFVGLFVGLVGVVTAAVVARRRGDRADGESVWDAIPDWQYDGRHVESGGLARGEQEKALRQLQQRAEWEQERSE</sequence>
<feature type="transmembrane region" description="Helical" evidence="1">
    <location>
        <begin position="39"/>
        <end position="59"/>
    </location>
</feature>
<dbReference type="STRING" id="553466.SAMN04487950_4069"/>